<evidence type="ECO:0000256" key="9">
    <source>
        <dbReference type="SAM" id="Phobius"/>
    </source>
</evidence>
<sequence>MEKRLLLLVALAGLARYYFQGFQWIGDRVEVSTPINSYKRVQEGIYLYENGIDPYIGDVVHELPVILVLLVRIFGVISNFVPLFYILIDLLTAMLLYKLAQKFVRTKLVEQKVEALQFAVGTEELQVQVSDLDMIPRCVLLAYLFNPLALLSCAGLTSTVFSNFLLASTLYFLAQRQILPCIMCLALETMRNLYPLVLIAPVVLVFTQRAKSTTTAAIGVLALFALACLAITGLNYALIQSWSFVDATLGFIFFYRDLQPNIGLFWYFFTEMFEHFRTMFLITFQMNATVLYLVPLSLKLRKEPLLLATVLIALMSIFRSYPSVGDVSFYLALLPLWRRCWKFMAHNFVVFCFFVVTLCMMPALWQLWIYSGSANANFYFGTTLAFSTGQIFLVTDLLFAHVKRDFCLRNGLKVYIDGKEAKIILE</sequence>
<feature type="transmembrane region" description="Helical" evidence="9">
    <location>
        <begin position="348"/>
        <end position="370"/>
    </location>
</feature>
<evidence type="ECO:0000256" key="4">
    <source>
        <dbReference type="ARBA" id="ARBA00022502"/>
    </source>
</evidence>
<keyword evidence="8 9" id="KW-0472">Membrane</keyword>
<dbReference type="UniPathway" id="UPA00196"/>
<evidence type="ECO:0000313" key="10">
    <source>
        <dbReference type="EMBL" id="JAD01989.1"/>
    </source>
</evidence>
<feature type="transmembrane region" description="Helical" evidence="9">
    <location>
        <begin position="140"/>
        <end position="173"/>
    </location>
</feature>
<keyword evidence="5 9" id="KW-0812">Transmembrane</keyword>
<comment type="subcellular location">
    <subcellularLocation>
        <location evidence="1">Endoplasmic reticulum membrane</location>
        <topology evidence="1">Multi-pass membrane protein</topology>
    </subcellularLocation>
</comment>
<dbReference type="EMBL" id="GBXI01012303">
    <property type="protein sequence ID" value="JAD01989.1"/>
    <property type="molecule type" value="Transcribed_RNA"/>
</dbReference>
<evidence type="ECO:0000256" key="1">
    <source>
        <dbReference type="ARBA" id="ARBA00004477"/>
    </source>
</evidence>
<comment type="similarity">
    <text evidence="3">Belongs to the PIGU family.</text>
</comment>
<keyword evidence="7 9" id="KW-1133">Transmembrane helix</keyword>
<dbReference type="GO" id="GO:0042765">
    <property type="term" value="C:GPI-anchor transamidase complex"/>
    <property type="evidence" value="ECO:0007669"/>
    <property type="project" value="InterPro"/>
</dbReference>
<feature type="transmembrane region" description="Helical" evidence="9">
    <location>
        <begin position="376"/>
        <end position="399"/>
    </location>
</feature>
<dbReference type="GO" id="GO:0006506">
    <property type="term" value="P:GPI anchor biosynthetic process"/>
    <property type="evidence" value="ECO:0007669"/>
    <property type="project" value="UniProtKB-UniPathway"/>
</dbReference>
<evidence type="ECO:0000256" key="3">
    <source>
        <dbReference type="ARBA" id="ARBA00010026"/>
    </source>
</evidence>
<accession>A0A0A1WSD3</accession>
<dbReference type="GO" id="GO:0016255">
    <property type="term" value="P:attachment of GPI anchor to protein"/>
    <property type="evidence" value="ECO:0007669"/>
    <property type="project" value="InterPro"/>
</dbReference>
<comment type="pathway">
    <text evidence="2">Glycolipid biosynthesis; glycosylphosphatidylinositol-anchor biosynthesis.</text>
</comment>
<organism evidence="10">
    <name type="scientific">Zeugodacus cucurbitae</name>
    <name type="common">Melon fruit fly</name>
    <name type="synonym">Bactrocera cucurbitae</name>
    <dbReference type="NCBI Taxonomy" id="28588"/>
    <lineage>
        <taxon>Eukaryota</taxon>
        <taxon>Metazoa</taxon>
        <taxon>Ecdysozoa</taxon>
        <taxon>Arthropoda</taxon>
        <taxon>Hexapoda</taxon>
        <taxon>Insecta</taxon>
        <taxon>Pterygota</taxon>
        <taxon>Neoptera</taxon>
        <taxon>Endopterygota</taxon>
        <taxon>Diptera</taxon>
        <taxon>Brachycera</taxon>
        <taxon>Muscomorpha</taxon>
        <taxon>Tephritoidea</taxon>
        <taxon>Tephritidae</taxon>
        <taxon>Zeugodacus</taxon>
        <taxon>Zeugodacus</taxon>
    </lineage>
</organism>
<evidence type="ECO:0000256" key="5">
    <source>
        <dbReference type="ARBA" id="ARBA00022692"/>
    </source>
</evidence>
<evidence type="ECO:0000256" key="2">
    <source>
        <dbReference type="ARBA" id="ARBA00004687"/>
    </source>
</evidence>
<feature type="transmembrane region" description="Helical" evidence="9">
    <location>
        <begin position="276"/>
        <end position="294"/>
    </location>
</feature>
<dbReference type="PANTHER" id="PTHR13121:SF0">
    <property type="entry name" value="PHOSPHATIDYLINOSITOL GLYCAN ANCHOR BIOSYNTHESIS CLASS U PROTEIN"/>
    <property type="match status" value="1"/>
</dbReference>
<keyword evidence="4" id="KW-0337">GPI-anchor biosynthesis</keyword>
<protein>
    <submittedName>
        <fullName evidence="10">Phosphatidylinositol glycan anchor biosynthesis class U protein</fullName>
    </submittedName>
</protein>
<keyword evidence="6" id="KW-0256">Endoplasmic reticulum</keyword>
<dbReference type="PANTHER" id="PTHR13121">
    <property type="entry name" value="GPI TRANSAMIDASE COMPONENT PIG-U"/>
    <property type="match status" value="1"/>
</dbReference>
<evidence type="ECO:0000256" key="7">
    <source>
        <dbReference type="ARBA" id="ARBA00022989"/>
    </source>
</evidence>
<proteinExistence type="inferred from homology"/>
<evidence type="ECO:0000256" key="6">
    <source>
        <dbReference type="ARBA" id="ARBA00022824"/>
    </source>
</evidence>
<dbReference type="Pfam" id="PF06728">
    <property type="entry name" value="PIG-U"/>
    <property type="match status" value="1"/>
</dbReference>
<feature type="transmembrane region" description="Helical" evidence="9">
    <location>
        <begin position="193"/>
        <end position="210"/>
    </location>
</feature>
<name>A0A0A1WSD3_ZEUCU</name>
<gene>
    <name evidence="10" type="primary">PIGU</name>
    <name evidence="10" type="ORF">g.36802</name>
</gene>
<dbReference type="InterPro" id="IPR009600">
    <property type="entry name" value="PIG-U"/>
</dbReference>
<feature type="transmembrane region" description="Helical" evidence="9">
    <location>
        <begin position="73"/>
        <end position="97"/>
    </location>
</feature>
<evidence type="ECO:0000256" key="8">
    <source>
        <dbReference type="ARBA" id="ARBA00023136"/>
    </source>
</evidence>
<feature type="transmembrane region" description="Helical" evidence="9">
    <location>
        <begin position="217"/>
        <end position="239"/>
    </location>
</feature>
<dbReference type="AlphaFoldDB" id="A0A0A1WSD3"/>
<reference evidence="10" key="1">
    <citation type="submission" date="2014-11" db="EMBL/GenBank/DDBJ databases">
        <authorList>
            <person name="Geib S."/>
        </authorList>
    </citation>
    <scope>NUCLEOTIDE SEQUENCE</scope>
</reference>
<reference evidence="10" key="2">
    <citation type="journal article" date="2015" name="Gigascience">
        <title>Reconstructing a comprehensive transcriptome assembly of a white-pupal translocated strain of the pest fruit fly Bactrocera cucurbitae.</title>
        <authorList>
            <person name="Sim S.B."/>
            <person name="Calla B."/>
            <person name="Hall B."/>
            <person name="DeRego T."/>
            <person name="Geib S.M."/>
        </authorList>
    </citation>
    <scope>NUCLEOTIDE SEQUENCE</scope>
</reference>